<dbReference type="EMBL" id="CAJVQB010004240">
    <property type="protein sequence ID" value="CAG8630583.1"/>
    <property type="molecule type" value="Genomic_DNA"/>
</dbReference>
<protein>
    <submittedName>
        <fullName evidence="1">30155_t:CDS:1</fullName>
    </submittedName>
</protein>
<sequence>MQNIKNIEEFLYDALFDSEEVNSNFSQEFSDSILAKHNEEDFIFDWQSLEKASKLVFESNKNSEE</sequence>
<keyword evidence="2" id="KW-1185">Reference proteome</keyword>
<name>A0ABN7UNM7_GIGMA</name>
<dbReference type="Proteomes" id="UP000789901">
    <property type="component" value="Unassembled WGS sequence"/>
</dbReference>
<evidence type="ECO:0000313" key="1">
    <source>
        <dbReference type="EMBL" id="CAG8630583.1"/>
    </source>
</evidence>
<proteinExistence type="predicted"/>
<organism evidence="1 2">
    <name type="scientific">Gigaspora margarita</name>
    <dbReference type="NCBI Taxonomy" id="4874"/>
    <lineage>
        <taxon>Eukaryota</taxon>
        <taxon>Fungi</taxon>
        <taxon>Fungi incertae sedis</taxon>
        <taxon>Mucoromycota</taxon>
        <taxon>Glomeromycotina</taxon>
        <taxon>Glomeromycetes</taxon>
        <taxon>Diversisporales</taxon>
        <taxon>Gigasporaceae</taxon>
        <taxon>Gigaspora</taxon>
    </lineage>
</organism>
<accession>A0ABN7UNM7</accession>
<evidence type="ECO:0000313" key="2">
    <source>
        <dbReference type="Proteomes" id="UP000789901"/>
    </source>
</evidence>
<gene>
    <name evidence="1" type="ORF">GMARGA_LOCUS8307</name>
</gene>
<reference evidence="1 2" key="1">
    <citation type="submission" date="2021-06" db="EMBL/GenBank/DDBJ databases">
        <authorList>
            <person name="Kallberg Y."/>
            <person name="Tangrot J."/>
            <person name="Rosling A."/>
        </authorList>
    </citation>
    <scope>NUCLEOTIDE SEQUENCE [LARGE SCALE GENOMIC DNA]</scope>
    <source>
        <strain evidence="1 2">120-4 pot B 10/14</strain>
    </source>
</reference>
<comment type="caution">
    <text evidence="1">The sequence shown here is derived from an EMBL/GenBank/DDBJ whole genome shotgun (WGS) entry which is preliminary data.</text>
</comment>